<comment type="caution">
    <text evidence="1">The sequence shown here is derived from an EMBL/GenBank/DDBJ whole genome shotgun (WGS) entry which is preliminary data.</text>
</comment>
<evidence type="ECO:0000313" key="1">
    <source>
        <dbReference type="EMBL" id="GBP67378.1"/>
    </source>
</evidence>
<protein>
    <submittedName>
        <fullName evidence="1">Uncharacterized protein</fullName>
    </submittedName>
</protein>
<dbReference type="OrthoDB" id="8958038at2759"/>
<dbReference type="PANTHER" id="PTHR47331">
    <property type="entry name" value="PHD-TYPE DOMAIN-CONTAINING PROTEIN"/>
    <property type="match status" value="1"/>
</dbReference>
<keyword evidence="2" id="KW-1185">Reference proteome</keyword>
<evidence type="ECO:0000313" key="2">
    <source>
        <dbReference type="Proteomes" id="UP000299102"/>
    </source>
</evidence>
<name>A0A4C1XV02_EUMVA</name>
<organism evidence="1 2">
    <name type="scientific">Eumeta variegata</name>
    <name type="common">Bagworm moth</name>
    <name type="synonym">Eumeta japonica</name>
    <dbReference type="NCBI Taxonomy" id="151549"/>
    <lineage>
        <taxon>Eukaryota</taxon>
        <taxon>Metazoa</taxon>
        <taxon>Ecdysozoa</taxon>
        <taxon>Arthropoda</taxon>
        <taxon>Hexapoda</taxon>
        <taxon>Insecta</taxon>
        <taxon>Pterygota</taxon>
        <taxon>Neoptera</taxon>
        <taxon>Endopterygota</taxon>
        <taxon>Lepidoptera</taxon>
        <taxon>Glossata</taxon>
        <taxon>Ditrysia</taxon>
        <taxon>Tineoidea</taxon>
        <taxon>Psychidae</taxon>
        <taxon>Oiketicinae</taxon>
        <taxon>Eumeta</taxon>
    </lineage>
</organism>
<sequence length="138" mass="15832">MIFENRVGGYNERVELSKEVLHTLLLEVEHIVNSRPLTEVGIEPTKAEGLTPNHFLIRHFCGAAVAGYFDDNVLLGPANWRTCQRFANHFWQRWLKKYLLTLVSHRTRGDSTGRIGRGQRRADRLPIIVSLLVASRQN</sequence>
<accession>A0A4C1XV02</accession>
<dbReference type="AlphaFoldDB" id="A0A4C1XV02"/>
<dbReference type="EMBL" id="BGZK01000982">
    <property type="protein sequence ID" value="GBP67378.1"/>
    <property type="molecule type" value="Genomic_DNA"/>
</dbReference>
<proteinExistence type="predicted"/>
<dbReference type="Proteomes" id="UP000299102">
    <property type="component" value="Unassembled WGS sequence"/>
</dbReference>
<reference evidence="1 2" key="1">
    <citation type="journal article" date="2019" name="Commun. Biol.">
        <title>The bagworm genome reveals a unique fibroin gene that provides high tensile strength.</title>
        <authorList>
            <person name="Kono N."/>
            <person name="Nakamura H."/>
            <person name="Ohtoshi R."/>
            <person name="Tomita M."/>
            <person name="Numata K."/>
            <person name="Arakawa K."/>
        </authorList>
    </citation>
    <scope>NUCLEOTIDE SEQUENCE [LARGE SCALE GENOMIC DNA]</scope>
</reference>
<gene>
    <name evidence="1" type="ORF">EVAR_43661_1</name>
</gene>
<dbReference type="STRING" id="151549.A0A4C1XV02"/>